<keyword evidence="1 13" id="KW-0540">Nuclease</keyword>
<accession>A0ABW2PPQ1</accession>
<dbReference type="Pfam" id="PF13361">
    <property type="entry name" value="UvrD_C"/>
    <property type="match status" value="1"/>
</dbReference>
<keyword evidence="10 13" id="KW-0413">Isomerase</keyword>
<dbReference type="Pfam" id="PF00580">
    <property type="entry name" value="UvrD-helicase"/>
    <property type="match status" value="1"/>
</dbReference>
<dbReference type="EC" id="5.6.2.4" evidence="13"/>
<evidence type="ECO:0000256" key="9">
    <source>
        <dbReference type="ARBA" id="ARBA00023204"/>
    </source>
</evidence>
<evidence type="ECO:0000256" key="14">
    <source>
        <dbReference type="PROSITE-ProRule" id="PRU00560"/>
    </source>
</evidence>
<keyword evidence="5 13" id="KW-0347">Helicase</keyword>
<feature type="binding site" evidence="14">
    <location>
        <begin position="24"/>
        <end position="31"/>
    </location>
    <ligand>
        <name>ATP</name>
        <dbReference type="ChEBI" id="CHEBI:30616"/>
    </ligand>
</feature>
<protein>
    <recommendedName>
        <fullName evidence="13">ATP-dependent helicase/nuclease subunit A</fullName>
        <ecNumber evidence="13">3.1.-.-</ecNumber>
        <ecNumber evidence="13">5.6.2.4</ecNumber>
    </recommendedName>
    <alternativeName>
        <fullName evidence="13">ATP-dependent helicase/nuclease AddA</fullName>
    </alternativeName>
    <alternativeName>
        <fullName evidence="13">DNA 3'-5' helicase AddA</fullName>
    </alternativeName>
</protein>
<dbReference type="InterPro" id="IPR014017">
    <property type="entry name" value="DNA_helicase_UvrD-like_C"/>
</dbReference>
<dbReference type="CDD" id="cd17932">
    <property type="entry name" value="DEXQc_UvrD"/>
    <property type="match status" value="1"/>
</dbReference>
<keyword evidence="6 13" id="KW-0269">Exonuclease</keyword>
<dbReference type="InterPro" id="IPR011604">
    <property type="entry name" value="PDDEXK-like_dom_sf"/>
</dbReference>
<comment type="function">
    <text evidence="13">The heterodimer acts as both an ATP-dependent DNA helicase and an ATP-dependent, dual-direction single-stranded exonuclease. Recognizes the chi site generating a DNA molecule suitable for the initiation of homologous recombination. The AddA nuclease domain is required for chi fragment generation; this subunit has the helicase and 3' -&gt; 5' nuclease activities.</text>
</comment>
<reference evidence="18" key="1">
    <citation type="journal article" date="2019" name="Int. J. Syst. Evol. Microbiol.">
        <title>The Global Catalogue of Microorganisms (GCM) 10K type strain sequencing project: providing services to taxonomists for standard genome sequencing and annotation.</title>
        <authorList>
            <consortium name="The Broad Institute Genomics Platform"/>
            <consortium name="The Broad Institute Genome Sequencing Center for Infectious Disease"/>
            <person name="Wu L."/>
            <person name="Ma J."/>
        </authorList>
    </citation>
    <scope>NUCLEOTIDE SEQUENCE [LARGE SCALE GENOMIC DNA]</scope>
    <source>
        <strain evidence="18">CCUG 55590</strain>
    </source>
</reference>
<dbReference type="PROSITE" id="PS51198">
    <property type="entry name" value="UVRD_HELICASE_ATP_BIND"/>
    <property type="match status" value="1"/>
</dbReference>
<keyword evidence="18" id="KW-1185">Reference proteome</keyword>
<dbReference type="GO" id="GO:0016787">
    <property type="term" value="F:hydrolase activity"/>
    <property type="evidence" value="ECO:0007669"/>
    <property type="project" value="UniProtKB-KW"/>
</dbReference>
<evidence type="ECO:0000256" key="7">
    <source>
        <dbReference type="ARBA" id="ARBA00022840"/>
    </source>
</evidence>
<dbReference type="InterPro" id="IPR000212">
    <property type="entry name" value="DNA_helicase_UvrD/REP"/>
</dbReference>
<keyword evidence="3 13" id="KW-0227">DNA damage</keyword>
<evidence type="ECO:0000256" key="2">
    <source>
        <dbReference type="ARBA" id="ARBA00022741"/>
    </source>
</evidence>
<dbReference type="EMBL" id="JBHTCE010000001">
    <property type="protein sequence ID" value="MFC7390532.1"/>
    <property type="molecule type" value="Genomic_DNA"/>
</dbReference>
<keyword evidence="4 13" id="KW-0378">Hydrolase</keyword>
<dbReference type="SUPFAM" id="SSF52980">
    <property type="entry name" value="Restriction endonuclease-like"/>
    <property type="match status" value="1"/>
</dbReference>
<evidence type="ECO:0000256" key="4">
    <source>
        <dbReference type="ARBA" id="ARBA00022801"/>
    </source>
</evidence>
<dbReference type="NCBIfam" id="TIGR02785">
    <property type="entry name" value="addA_Gpos"/>
    <property type="match status" value="1"/>
</dbReference>
<dbReference type="PANTHER" id="PTHR11070">
    <property type="entry name" value="UVRD / RECB / PCRA DNA HELICASE FAMILY MEMBER"/>
    <property type="match status" value="1"/>
</dbReference>
<organism evidence="17 18">
    <name type="scientific">Exiguobacterium aestuarii</name>
    <dbReference type="NCBI Taxonomy" id="273527"/>
    <lineage>
        <taxon>Bacteria</taxon>
        <taxon>Bacillati</taxon>
        <taxon>Bacillota</taxon>
        <taxon>Bacilli</taxon>
        <taxon>Bacillales</taxon>
        <taxon>Bacillales Family XII. Incertae Sedis</taxon>
        <taxon>Exiguobacterium</taxon>
    </lineage>
</organism>
<comment type="similarity">
    <text evidence="13">Belongs to the helicase family. AddA subfamily.</text>
</comment>
<comment type="caution">
    <text evidence="17">The sequence shown here is derived from an EMBL/GenBank/DDBJ whole genome shotgun (WGS) entry which is preliminary data.</text>
</comment>
<keyword evidence="8 13" id="KW-0238">DNA-binding</keyword>
<evidence type="ECO:0000256" key="10">
    <source>
        <dbReference type="ARBA" id="ARBA00023235"/>
    </source>
</evidence>
<evidence type="ECO:0000256" key="13">
    <source>
        <dbReference type="HAMAP-Rule" id="MF_01451"/>
    </source>
</evidence>
<dbReference type="Pfam" id="PF12705">
    <property type="entry name" value="PDDEXK_1"/>
    <property type="match status" value="1"/>
</dbReference>
<dbReference type="SUPFAM" id="SSF52540">
    <property type="entry name" value="P-loop containing nucleoside triphosphate hydrolases"/>
    <property type="match status" value="1"/>
</dbReference>
<proteinExistence type="inferred from homology"/>
<evidence type="ECO:0000256" key="8">
    <source>
        <dbReference type="ARBA" id="ARBA00023125"/>
    </source>
</evidence>
<evidence type="ECO:0000259" key="16">
    <source>
        <dbReference type="PROSITE" id="PS51217"/>
    </source>
</evidence>
<dbReference type="Proteomes" id="UP001596439">
    <property type="component" value="Unassembled WGS sequence"/>
</dbReference>
<dbReference type="Gene3D" id="3.40.50.300">
    <property type="entry name" value="P-loop containing nucleotide triphosphate hydrolases"/>
    <property type="match status" value="4"/>
</dbReference>
<keyword evidence="2 13" id="KW-0547">Nucleotide-binding</keyword>
<comment type="cofactor">
    <cofactor evidence="13">
        <name>Mg(2+)</name>
        <dbReference type="ChEBI" id="CHEBI:18420"/>
    </cofactor>
</comment>
<evidence type="ECO:0000259" key="15">
    <source>
        <dbReference type="PROSITE" id="PS51198"/>
    </source>
</evidence>
<evidence type="ECO:0000256" key="3">
    <source>
        <dbReference type="ARBA" id="ARBA00022763"/>
    </source>
</evidence>
<dbReference type="InterPro" id="IPR014016">
    <property type="entry name" value="UvrD-like_ATP-bd"/>
</dbReference>
<dbReference type="InterPro" id="IPR011335">
    <property type="entry name" value="Restrct_endonuc-II-like"/>
</dbReference>
<comment type="catalytic activity">
    <reaction evidence="11 13">
        <text>Couples ATP hydrolysis with the unwinding of duplex DNA by translocating in the 3'-5' direction.</text>
        <dbReference type="EC" id="5.6.2.4"/>
    </reaction>
</comment>
<dbReference type="PANTHER" id="PTHR11070:SF48">
    <property type="entry name" value="ATP-DEPENDENT HELICASE_NUCLEASE SUBUNIT A"/>
    <property type="match status" value="1"/>
</dbReference>
<keyword evidence="7 13" id="KW-0067">ATP-binding</keyword>
<comment type="subunit">
    <text evidence="13">Heterodimer of AddA and AddB/RexB.</text>
</comment>
<feature type="domain" description="UvrD-like helicase ATP-binding" evidence="15">
    <location>
        <begin position="3"/>
        <end position="464"/>
    </location>
</feature>
<name>A0ABW2PPQ1_9BACL</name>
<feature type="domain" description="UvrD-like helicase C-terminal" evidence="16">
    <location>
        <begin position="469"/>
        <end position="771"/>
    </location>
</feature>
<evidence type="ECO:0000256" key="6">
    <source>
        <dbReference type="ARBA" id="ARBA00022839"/>
    </source>
</evidence>
<dbReference type="GO" id="GO:0003678">
    <property type="term" value="F:DNA helicase activity"/>
    <property type="evidence" value="ECO:0007669"/>
    <property type="project" value="UniProtKB-EC"/>
</dbReference>
<evidence type="ECO:0000313" key="18">
    <source>
        <dbReference type="Proteomes" id="UP001596439"/>
    </source>
</evidence>
<dbReference type="EC" id="3.1.-.-" evidence="13"/>
<comment type="catalytic activity">
    <reaction evidence="12 13">
        <text>ATP + H2O = ADP + phosphate + H(+)</text>
        <dbReference type="Rhea" id="RHEA:13065"/>
        <dbReference type="ChEBI" id="CHEBI:15377"/>
        <dbReference type="ChEBI" id="CHEBI:15378"/>
        <dbReference type="ChEBI" id="CHEBI:30616"/>
        <dbReference type="ChEBI" id="CHEBI:43474"/>
        <dbReference type="ChEBI" id="CHEBI:456216"/>
        <dbReference type="EC" id="5.6.2.4"/>
    </reaction>
</comment>
<evidence type="ECO:0000256" key="1">
    <source>
        <dbReference type="ARBA" id="ARBA00022722"/>
    </source>
</evidence>
<dbReference type="RefSeq" id="WP_214789672.1">
    <property type="nucleotide sequence ID" value="NZ_JANIEL010000006.1"/>
</dbReference>
<dbReference type="InterPro" id="IPR038726">
    <property type="entry name" value="PDDEXK_AddAB-type"/>
</dbReference>
<sequence length="1205" mass="137194">MTVKWTNDQFAAIEARGSHVLVSAAAGSGKTAVLVERLSSRLLDEADELTADRMLVVTFTNAAAAEMKRRIAKALEEALRDDPTNEYVRKQRQMLNRALITTIHSFCLEVIRENYYLLDLDPAFKIAEERDLVLLQDDVLEEVLEEEYGKQDTDFFALVDAYTSDRGDSEIEDLILGLYHYARTLPDPDAYLDNLISMYTFGDDPDREAILIEFGHMLWQDIEKAVRNLRKLEAELRVAGYEPQSENIRQAIFPLEQLEGEAVVWSELETAARAMKFGTMKSVPKKEEHQIYHEVLKPAYDQAKKKLTAAVEQARVSGADLLESVSMQQPLVKTLVQTVRAFGKAYEQAKRDRAFVDFSDLEHYALAILRQEDGPSDVAALYKERFVEVLVDEYQDTNEIQETIINLVANEREEIGNLFMVGDIKQSIYRFRHAEPGLFIDKATRFKQADTGKRIDLSQNFRSRAEVLHGINDLFVQLMDEEVGEIAYDEAAQLVPGREYEPIPANPELMIVDGASRELSKQEVEGRAIATRILELVSGDEPFKVTDEATGQLRNCEYRDIVILVRSKKGRVEQLMDILTQYNIPAYTDSDGGYFQATEIRMILALLKVIDNPLQDIPLAGALRSPMFRFDDGELARIRLESEDSFYEALKAKADDDDELGVKCGDFLDRLSRWRTYARNHSLSELIQQLFNDTGFYDFSGGLPGGKGRQENLKALYDRALSYERSGYRGLYRFLRVMDRLQDTGEDLSEARSLGDEENVVRIMTVHKSKGLEFPVTIVAQLGKQFNTLDQKQRVIFHKQYGISLDAIDVVTRTKAETFVKAMIRRDLDATMKAEEMRVLYVALTRAKEKLILVGTVGDSLKQLQQWLQVEQSGELLASEARREAKTYLDWIAPALLRLPSASPFIESFGFTTAATFYESSSWTYRMIGEADLAEVATLQEMMAQLHHVQQFEAIDFPIQNEEATIHAIHQALTYAYPAQDAVRTAAKQTVTELKRAMQLEQAAFEDPVRPIDTPYREPKWRQVKQSGAERGTTLHLIFQMADPNQPIVDQIDQWERQGMLSPVEAETARLAIPDVEAFFRTEVGQALAEALKQGTAWRELPFTYTVPAERVNPDGQFTDEDVLIQGIIDCLYFDGTSYILLDYKSDTVVHLSGSREDAHQRLRDRYAIQLQLYREAIETIWDIRVEQTLIYSLDLQEIVTVATS</sequence>
<dbReference type="Gene3D" id="3.90.320.10">
    <property type="match status" value="1"/>
</dbReference>
<evidence type="ECO:0000313" key="17">
    <source>
        <dbReference type="EMBL" id="MFC7390532.1"/>
    </source>
</evidence>
<dbReference type="InterPro" id="IPR027417">
    <property type="entry name" value="P-loop_NTPase"/>
</dbReference>
<dbReference type="InterPro" id="IPR014152">
    <property type="entry name" value="AddA"/>
</dbReference>
<keyword evidence="9 13" id="KW-0234">DNA repair</keyword>
<evidence type="ECO:0000256" key="12">
    <source>
        <dbReference type="ARBA" id="ARBA00048988"/>
    </source>
</evidence>
<dbReference type="HAMAP" id="MF_01451">
    <property type="entry name" value="AddA"/>
    <property type="match status" value="1"/>
</dbReference>
<dbReference type="PROSITE" id="PS51217">
    <property type="entry name" value="UVRD_HELICASE_CTER"/>
    <property type="match status" value="1"/>
</dbReference>
<evidence type="ECO:0000256" key="11">
    <source>
        <dbReference type="ARBA" id="ARBA00034617"/>
    </source>
</evidence>
<evidence type="ECO:0000256" key="5">
    <source>
        <dbReference type="ARBA" id="ARBA00022806"/>
    </source>
</evidence>
<gene>
    <name evidence="13 17" type="primary">addA</name>
    <name evidence="17" type="ORF">ACFQO8_10240</name>
</gene>